<evidence type="ECO:0008006" key="4">
    <source>
        <dbReference type="Google" id="ProtNLM"/>
    </source>
</evidence>
<feature type="transmembrane region" description="Helical" evidence="1">
    <location>
        <begin position="246"/>
        <end position="264"/>
    </location>
</feature>
<evidence type="ECO:0000256" key="1">
    <source>
        <dbReference type="SAM" id="Phobius"/>
    </source>
</evidence>
<protein>
    <recommendedName>
        <fullName evidence="4">PNPLA domain-containing protein</fullName>
    </recommendedName>
</protein>
<name>A0ABN8LNM3_9CNID</name>
<evidence type="ECO:0000313" key="2">
    <source>
        <dbReference type="EMBL" id="CAH3018810.1"/>
    </source>
</evidence>
<feature type="transmembrane region" description="Helical" evidence="1">
    <location>
        <begin position="479"/>
        <end position="500"/>
    </location>
</feature>
<dbReference type="EMBL" id="CALNXI010000097">
    <property type="protein sequence ID" value="CAH3018810.1"/>
    <property type="molecule type" value="Genomic_DNA"/>
</dbReference>
<feature type="transmembrane region" description="Helical" evidence="1">
    <location>
        <begin position="160"/>
        <end position="179"/>
    </location>
</feature>
<sequence length="805" mass="91440">MAKIGVAFSGGGIRSAAFCSGVLRRMLQKNVEIDYLSCVSGGGFTGSAYMDWKYRHDKKDDKKWHQEFFNHMRQEAGFICHWQRPCKAIVESMALLAVVVFVSVIVPVLFLASMAFPLAYVIDFLFGRILRGADLSCPQEVQRNPKMTLQQCREERRSPYVIYDQFVLFITPIFVGLVSNVLKRCIPRSKGLFKFVSIFCVIFFALVFFPWFIQDFLRVLPNWMKILLIFSLFFVWISFPLNRSIATLMLGVYVISFVVFWRVYKEDALGVKYDKKSFDLLLEISVLLNWIGPLMVTIQQRLGHVYARWVIQKAFFYPKTVGKCGCEGISWRNLFLYCPTCCEEPQGKLTNIRSTKALTLDDLDEFTPTYIGCITSNHWRRTSSPKEPHYEVFTMSSESIERLDRPQSEEELLGKLMPVDVYLSDVAATSASALNYHMGSMQGDEEPFKDFKVLLGLSLGTSIVSDEKHEKKRPFCVQILPFLVEMLRGLPLIVLFAAYLYTGNGFYILVGFLVSFSSGILFSLMALIPTGSKHRGRMERIARWFAINISIVTYVRNALQVTNQGPNPPAVIYLSDGGHIENLGILPLLKKRLQKIVSIDGGQSILDEDYGSILSEALNMARKKLDCSFSGMDGRDIAEDIREKFVERRPGSQPSSYRFKVQYYQKNTNGEGKTKVGEGEVLYIVSRHPGKAAKKTKQYVTWEDALRDIKVELPTDQWGTGPELKAEEADRLTFGCCECCHGNTCRGFSEAMCGAFPQHSTGNQFFTPTMFSAYHREGYRASMEAKVEEFLNEESNSSQSTAFIV</sequence>
<feature type="transmembrane region" description="Helical" evidence="1">
    <location>
        <begin position="191"/>
        <end position="213"/>
    </location>
</feature>
<feature type="transmembrane region" description="Helical" evidence="1">
    <location>
        <begin position="280"/>
        <end position="298"/>
    </location>
</feature>
<organism evidence="2 3">
    <name type="scientific">Porites evermanni</name>
    <dbReference type="NCBI Taxonomy" id="104178"/>
    <lineage>
        <taxon>Eukaryota</taxon>
        <taxon>Metazoa</taxon>
        <taxon>Cnidaria</taxon>
        <taxon>Anthozoa</taxon>
        <taxon>Hexacorallia</taxon>
        <taxon>Scleractinia</taxon>
        <taxon>Fungiina</taxon>
        <taxon>Poritidae</taxon>
        <taxon>Porites</taxon>
    </lineage>
</organism>
<keyword evidence="1" id="KW-1133">Transmembrane helix</keyword>
<keyword evidence="3" id="KW-1185">Reference proteome</keyword>
<keyword evidence="1" id="KW-0472">Membrane</keyword>
<dbReference type="SUPFAM" id="SSF52151">
    <property type="entry name" value="FabD/lysophospholipase-like"/>
    <property type="match status" value="1"/>
</dbReference>
<evidence type="ECO:0000313" key="3">
    <source>
        <dbReference type="Proteomes" id="UP001159427"/>
    </source>
</evidence>
<keyword evidence="1" id="KW-0812">Transmembrane</keyword>
<feature type="transmembrane region" description="Helical" evidence="1">
    <location>
        <begin position="94"/>
        <end position="122"/>
    </location>
</feature>
<dbReference type="PANTHER" id="PTHR10728:SF40">
    <property type="entry name" value="PATATIN FAMILY PROTEIN"/>
    <property type="match status" value="1"/>
</dbReference>
<feature type="transmembrane region" description="Helical" evidence="1">
    <location>
        <begin position="506"/>
        <end position="529"/>
    </location>
</feature>
<accession>A0ABN8LNM3</accession>
<dbReference type="InterPro" id="IPR016035">
    <property type="entry name" value="Acyl_Trfase/lysoPLipase"/>
</dbReference>
<gene>
    <name evidence="2" type="ORF">PEVE_00044916</name>
</gene>
<dbReference type="Proteomes" id="UP001159427">
    <property type="component" value="Unassembled WGS sequence"/>
</dbReference>
<dbReference type="Gene3D" id="3.40.1090.10">
    <property type="entry name" value="Cytosolic phospholipase A2 catalytic domain"/>
    <property type="match status" value="1"/>
</dbReference>
<comment type="caution">
    <text evidence="2">The sequence shown here is derived from an EMBL/GenBank/DDBJ whole genome shotgun (WGS) entry which is preliminary data.</text>
</comment>
<feature type="transmembrane region" description="Helical" evidence="1">
    <location>
        <begin position="219"/>
        <end position="239"/>
    </location>
</feature>
<dbReference type="PANTHER" id="PTHR10728">
    <property type="entry name" value="CYTOSOLIC PHOSPHOLIPASE A2"/>
    <property type="match status" value="1"/>
</dbReference>
<reference evidence="2 3" key="1">
    <citation type="submission" date="2022-05" db="EMBL/GenBank/DDBJ databases">
        <authorList>
            <consortium name="Genoscope - CEA"/>
            <person name="William W."/>
        </authorList>
    </citation>
    <scope>NUCLEOTIDE SEQUENCE [LARGE SCALE GENOMIC DNA]</scope>
</reference>
<proteinExistence type="predicted"/>